<dbReference type="InterPro" id="IPR001881">
    <property type="entry name" value="EGF-like_Ca-bd_dom"/>
</dbReference>
<dbReference type="InterPro" id="IPR009030">
    <property type="entry name" value="Growth_fac_rcpt_cys_sf"/>
</dbReference>
<protein>
    <submittedName>
        <fullName evidence="6">Collagen and calcium-binding EGF domain-containing protein 1</fullName>
    </submittedName>
</protein>
<feature type="chain" id="PRO_5024276300" evidence="4">
    <location>
        <begin position="25"/>
        <end position="714"/>
    </location>
</feature>
<dbReference type="InterPro" id="IPR049883">
    <property type="entry name" value="NOTCH1_EGF-like"/>
</dbReference>
<dbReference type="InterPro" id="IPR018097">
    <property type="entry name" value="EGF_Ca-bd_CS"/>
</dbReference>
<keyword evidence="6" id="KW-0176">Collagen</keyword>
<dbReference type="Pfam" id="PF07645">
    <property type="entry name" value="EGF_CA"/>
    <property type="match status" value="1"/>
</dbReference>
<dbReference type="SUPFAM" id="SSF57196">
    <property type="entry name" value="EGF/Laminin"/>
    <property type="match status" value="1"/>
</dbReference>
<accession>A0A5N5SMC9</accession>
<keyword evidence="2" id="KW-1015">Disulfide bond</keyword>
<dbReference type="OrthoDB" id="9946071at2759"/>
<dbReference type="PANTHER" id="PTHR24637:SF421">
    <property type="entry name" value="CUTICLE COLLAGEN DPY-2"/>
    <property type="match status" value="1"/>
</dbReference>
<feature type="region of interest" description="Disordered" evidence="3">
    <location>
        <begin position="315"/>
        <end position="343"/>
    </location>
</feature>
<feature type="domain" description="EGF-like calcium-binding" evidence="5">
    <location>
        <begin position="131"/>
        <end position="186"/>
    </location>
</feature>
<dbReference type="PANTHER" id="PTHR24637">
    <property type="entry name" value="COLLAGEN"/>
    <property type="match status" value="1"/>
</dbReference>
<gene>
    <name evidence="6" type="primary">ccbe1</name>
    <name evidence="6" type="ORF">Anas_09456</name>
</gene>
<dbReference type="AlphaFoldDB" id="A0A5N5SMC9"/>
<evidence type="ECO:0000313" key="6">
    <source>
        <dbReference type="EMBL" id="KAB7495002.1"/>
    </source>
</evidence>
<feature type="compositionally biased region" description="Low complexity" evidence="3">
    <location>
        <begin position="235"/>
        <end position="255"/>
    </location>
</feature>
<dbReference type="PROSITE" id="PS00010">
    <property type="entry name" value="ASX_HYDROXYL"/>
    <property type="match status" value="1"/>
</dbReference>
<dbReference type="SUPFAM" id="SSF57184">
    <property type="entry name" value="Growth factor receptor domain"/>
    <property type="match status" value="1"/>
</dbReference>
<dbReference type="SMART" id="SM00179">
    <property type="entry name" value="EGF_CA"/>
    <property type="match status" value="1"/>
</dbReference>
<reference evidence="6 7" key="1">
    <citation type="journal article" date="2019" name="PLoS Biol.">
        <title>Sex chromosomes control vertical transmission of feminizing Wolbachia symbionts in an isopod.</title>
        <authorList>
            <person name="Becking T."/>
            <person name="Chebbi M.A."/>
            <person name="Giraud I."/>
            <person name="Moumen B."/>
            <person name="Laverre T."/>
            <person name="Caubet Y."/>
            <person name="Peccoud J."/>
            <person name="Gilbert C."/>
            <person name="Cordaux R."/>
        </authorList>
    </citation>
    <scope>NUCLEOTIDE SEQUENCE [LARGE SCALE GENOMIC DNA]</scope>
    <source>
        <strain evidence="6">ANa2</strain>
        <tissue evidence="6">Whole body excluding digestive tract and cuticle</tissue>
    </source>
</reference>
<evidence type="ECO:0000256" key="3">
    <source>
        <dbReference type="SAM" id="MobiDB-lite"/>
    </source>
</evidence>
<sequence length="714" mass="80537">MRLYGNGCILLWIIFSGILRTISCTSVLLKSKVNERLNYYSTVDQADTLECPSTNVISTRYKCQVKDRWVDCYRRHCCQGYNFVAGKCLPETVDPCSHNFCEQKCSVYFGRVICTCFSGFIFSPEKPQKRDIDECEKGNGGCDHICENTLGSFRCKCKNDFNDVSFDDFGNGKLGGNHNEGKSKCHASCSLVSELEKKVTILEERLVALSTAVRLYSFAAGPPGPQGPPGPPGAPGKRGFPGPAGPQGPQGAEGPQGPPGYSINNKIDREDFNYNKKSLNNGLLPVDSFTEEDYPLDSWTIAKIEDKKEFCRCRRGPVGSPGAPGKEGPQGLRGDQGPKGEKGDQGSFDFLLLMLADIKYDIEKLQEKVFIDGSRPEPFNLEAAIDQGYSNLDENMKEIFKEKLNNEIKKTNFIKDNQKYSDVKNSLSTNFISYEKGISNSINPSNEFDPKSLKIEGKPIPMEISSNTNRKDALDTKKHDNQYGAGRVNEISDVETNKKNPEAGFNAMNLVNRNKNDFVESEQDEEYEDYNTFIGFQYIENKNHNLIEDNNLTRENLGGKLKFNEEVHLMNFTENDSENKSIFPTTSKKNISKNKYYDHFSENIINDHTVTILYNEDSINDSTSEKPVSTVKMQTTENLLNKTLNSSQQQSFNFMNKKTTIDDNSLNKSQTHLINIFDDILKSIETPRNFSYQSHFDDENNMIKTVEFDNLTDY</sequence>
<evidence type="ECO:0000256" key="1">
    <source>
        <dbReference type="ARBA" id="ARBA00022536"/>
    </source>
</evidence>
<dbReference type="GO" id="GO:0005509">
    <property type="term" value="F:calcium ion binding"/>
    <property type="evidence" value="ECO:0007669"/>
    <property type="project" value="InterPro"/>
</dbReference>
<dbReference type="Pfam" id="PF01391">
    <property type="entry name" value="Collagen"/>
    <property type="match status" value="1"/>
</dbReference>
<dbReference type="Proteomes" id="UP000326759">
    <property type="component" value="Unassembled WGS sequence"/>
</dbReference>
<comment type="caution">
    <text evidence="6">The sequence shown here is derived from an EMBL/GenBank/DDBJ whole genome shotgun (WGS) entry which is preliminary data.</text>
</comment>
<feature type="compositionally biased region" description="Pro residues" evidence="3">
    <location>
        <begin position="222"/>
        <end position="234"/>
    </location>
</feature>
<dbReference type="GO" id="GO:0005581">
    <property type="term" value="C:collagen trimer"/>
    <property type="evidence" value="ECO:0007669"/>
    <property type="project" value="UniProtKB-KW"/>
</dbReference>
<name>A0A5N5SMC9_9CRUS</name>
<organism evidence="6 7">
    <name type="scientific">Armadillidium nasatum</name>
    <dbReference type="NCBI Taxonomy" id="96803"/>
    <lineage>
        <taxon>Eukaryota</taxon>
        <taxon>Metazoa</taxon>
        <taxon>Ecdysozoa</taxon>
        <taxon>Arthropoda</taxon>
        <taxon>Crustacea</taxon>
        <taxon>Multicrustacea</taxon>
        <taxon>Malacostraca</taxon>
        <taxon>Eumalacostraca</taxon>
        <taxon>Peracarida</taxon>
        <taxon>Isopoda</taxon>
        <taxon>Oniscidea</taxon>
        <taxon>Crinocheta</taxon>
        <taxon>Armadillidiidae</taxon>
        <taxon>Armadillidium</taxon>
    </lineage>
</organism>
<evidence type="ECO:0000256" key="2">
    <source>
        <dbReference type="ARBA" id="ARBA00023157"/>
    </source>
</evidence>
<dbReference type="InterPro" id="IPR000152">
    <property type="entry name" value="EGF-type_Asp/Asn_hydroxyl_site"/>
</dbReference>
<dbReference type="InterPro" id="IPR008160">
    <property type="entry name" value="Collagen"/>
</dbReference>
<dbReference type="Gene3D" id="1.20.5.320">
    <property type="entry name" value="6-Phosphogluconate Dehydrogenase, domain 3"/>
    <property type="match status" value="2"/>
</dbReference>
<keyword evidence="7" id="KW-1185">Reference proteome</keyword>
<dbReference type="PROSITE" id="PS01187">
    <property type="entry name" value="EGF_CA"/>
    <property type="match status" value="1"/>
</dbReference>
<evidence type="ECO:0000313" key="7">
    <source>
        <dbReference type="Proteomes" id="UP000326759"/>
    </source>
</evidence>
<feature type="signal peptide" evidence="4">
    <location>
        <begin position="1"/>
        <end position="24"/>
    </location>
</feature>
<evidence type="ECO:0000256" key="4">
    <source>
        <dbReference type="SAM" id="SignalP"/>
    </source>
</evidence>
<dbReference type="EMBL" id="SEYY01023229">
    <property type="protein sequence ID" value="KAB7495002.1"/>
    <property type="molecule type" value="Genomic_DNA"/>
</dbReference>
<evidence type="ECO:0000259" key="5">
    <source>
        <dbReference type="SMART" id="SM00179"/>
    </source>
</evidence>
<dbReference type="CDD" id="cd00054">
    <property type="entry name" value="EGF_CA"/>
    <property type="match status" value="1"/>
</dbReference>
<keyword evidence="4" id="KW-0732">Signal</keyword>
<keyword evidence="1" id="KW-0245">EGF-like domain</keyword>
<dbReference type="Gene3D" id="2.10.25.10">
    <property type="entry name" value="Laminin"/>
    <property type="match status" value="2"/>
</dbReference>
<proteinExistence type="predicted"/>
<feature type="region of interest" description="Disordered" evidence="3">
    <location>
        <begin position="220"/>
        <end position="267"/>
    </location>
</feature>